<dbReference type="GO" id="GO:0005886">
    <property type="term" value="C:plasma membrane"/>
    <property type="evidence" value="ECO:0007669"/>
    <property type="project" value="UniProtKB-SubCell"/>
</dbReference>
<evidence type="ECO:0000256" key="1">
    <source>
        <dbReference type="ARBA" id="ARBA00004651"/>
    </source>
</evidence>
<feature type="transmembrane region" description="Helical" evidence="7">
    <location>
        <begin position="121"/>
        <end position="145"/>
    </location>
</feature>
<evidence type="ECO:0000256" key="5">
    <source>
        <dbReference type="ARBA" id="ARBA00022989"/>
    </source>
</evidence>
<dbReference type="OrthoDB" id="9791874at2"/>
<dbReference type="Pfam" id="PF03458">
    <property type="entry name" value="Gly_transporter"/>
    <property type="match status" value="2"/>
</dbReference>
<evidence type="ECO:0000256" key="2">
    <source>
        <dbReference type="ARBA" id="ARBA00008193"/>
    </source>
</evidence>
<keyword evidence="3" id="KW-1003">Cell membrane</keyword>
<feature type="domain" description="Glycine transporter" evidence="8">
    <location>
        <begin position="14"/>
        <end position="87"/>
    </location>
</feature>
<dbReference type="InterPro" id="IPR005115">
    <property type="entry name" value="Gly_transporter"/>
</dbReference>
<feature type="transmembrane region" description="Helical" evidence="7">
    <location>
        <begin position="157"/>
        <end position="177"/>
    </location>
</feature>
<comment type="similarity">
    <text evidence="2">Belongs to the UPF0126 family.</text>
</comment>
<dbReference type="PANTHER" id="PTHR30506:SF3">
    <property type="entry name" value="UPF0126 INNER MEMBRANE PROTEIN YADS-RELATED"/>
    <property type="match status" value="1"/>
</dbReference>
<dbReference type="Proteomes" id="UP000182054">
    <property type="component" value="Unassembled WGS sequence"/>
</dbReference>
<evidence type="ECO:0000256" key="4">
    <source>
        <dbReference type="ARBA" id="ARBA00022692"/>
    </source>
</evidence>
<feature type="transmembrane region" description="Helical" evidence="7">
    <location>
        <begin position="38"/>
        <end position="59"/>
    </location>
</feature>
<protein>
    <submittedName>
        <fullName evidence="9">Uncharacterized membrane protein YeiH</fullName>
    </submittedName>
</protein>
<name>A0A1I0TCJ0_9NOCA</name>
<evidence type="ECO:0000256" key="7">
    <source>
        <dbReference type="SAM" id="Phobius"/>
    </source>
</evidence>
<evidence type="ECO:0000256" key="3">
    <source>
        <dbReference type="ARBA" id="ARBA00022475"/>
    </source>
</evidence>
<feature type="domain" description="Glycine transporter" evidence="8">
    <location>
        <begin position="100"/>
        <end position="173"/>
    </location>
</feature>
<evidence type="ECO:0000256" key="6">
    <source>
        <dbReference type="ARBA" id="ARBA00023136"/>
    </source>
</evidence>
<organism evidence="9 10">
    <name type="scientific">Rhodococcoides kroppenstedtii</name>
    <dbReference type="NCBI Taxonomy" id="293050"/>
    <lineage>
        <taxon>Bacteria</taxon>
        <taxon>Bacillati</taxon>
        <taxon>Actinomycetota</taxon>
        <taxon>Actinomycetes</taxon>
        <taxon>Mycobacteriales</taxon>
        <taxon>Nocardiaceae</taxon>
        <taxon>Rhodococcoides</taxon>
    </lineage>
</organism>
<proteinExistence type="inferred from homology"/>
<feature type="transmembrane region" description="Helical" evidence="7">
    <location>
        <begin position="12"/>
        <end position="31"/>
    </location>
</feature>
<reference evidence="9 10" key="1">
    <citation type="submission" date="2016-10" db="EMBL/GenBank/DDBJ databases">
        <authorList>
            <person name="de Groot N.N."/>
        </authorList>
    </citation>
    <scope>NUCLEOTIDE SEQUENCE [LARGE SCALE GENOMIC DNA]</scope>
    <source>
        <strain evidence="9 10">DSM 44908</strain>
    </source>
</reference>
<evidence type="ECO:0000313" key="9">
    <source>
        <dbReference type="EMBL" id="SFA49504.1"/>
    </source>
</evidence>
<keyword evidence="5 7" id="KW-1133">Transmembrane helix</keyword>
<dbReference type="GeneID" id="85485665"/>
<keyword evidence="6 7" id="KW-0472">Membrane</keyword>
<evidence type="ECO:0000313" key="10">
    <source>
        <dbReference type="Proteomes" id="UP000182054"/>
    </source>
</evidence>
<feature type="transmembrane region" description="Helical" evidence="7">
    <location>
        <begin position="71"/>
        <end position="90"/>
    </location>
</feature>
<evidence type="ECO:0000259" key="8">
    <source>
        <dbReference type="Pfam" id="PF03458"/>
    </source>
</evidence>
<dbReference type="PANTHER" id="PTHR30506">
    <property type="entry name" value="INNER MEMBRANE PROTEIN"/>
    <property type="match status" value="1"/>
</dbReference>
<dbReference type="AlphaFoldDB" id="A0A1I0TCJ0"/>
<keyword evidence="4 7" id="KW-0812">Transmembrane</keyword>
<dbReference type="EMBL" id="FOJN01000005">
    <property type="protein sequence ID" value="SFA49504.1"/>
    <property type="molecule type" value="Genomic_DNA"/>
</dbReference>
<gene>
    <name evidence="9" type="ORF">SAMN05444374_105216</name>
</gene>
<sequence length="252" mass="26502">MFDFVIGTADLFRVLDLTGVVANALLGGAVARAMRFDLVGFSVLAVVSGLGGGIIRDTLLQAGPPVALTDYRYLTAALLGALVAFAVRFEGRGWDRIFPYVDALALGCWAAAGAQKTLGVGLGWLPAIGLGAVTAVGGGAVRDIAVGRVPAIFGGNTLYATCALAGSATLVVVQSLIGTDAGLVAGTVVGASLCVVARWRGWMLPEGVSWSRLPKPTLPLTARRRRVSTRRRARSTTVRRWWIRIRGSRRSR</sequence>
<comment type="subcellular location">
    <subcellularLocation>
        <location evidence="1">Cell membrane</location>
        <topology evidence="1">Multi-pass membrane protein</topology>
    </subcellularLocation>
</comment>
<accession>A0A1I0TCJ0</accession>
<dbReference type="RefSeq" id="WP_068366310.1">
    <property type="nucleotide sequence ID" value="NZ_FOJN01000005.1"/>
</dbReference>